<name>A0AAV7M9C2_PLEWA</name>
<evidence type="ECO:0000256" key="1">
    <source>
        <dbReference type="SAM" id="MobiDB-lite"/>
    </source>
</evidence>
<feature type="compositionally biased region" description="Basic and acidic residues" evidence="1">
    <location>
        <begin position="1"/>
        <end position="11"/>
    </location>
</feature>
<proteinExistence type="predicted"/>
<dbReference type="EMBL" id="JANPWB010000014">
    <property type="protein sequence ID" value="KAJ1100137.1"/>
    <property type="molecule type" value="Genomic_DNA"/>
</dbReference>
<sequence length="163" mass="17220">MHPPRRVEVKCGSRSSPHQCSGKHLLPRSLISNQQFRRRASHKPQVREHGISVLLQPLPGRPAPGAPTAPPPPRRGRRLLSRAGQPQLQAPAPGPPSLCVGAASVSDRLLLVRTGSVDLLTSPALVAALPVRQNLAVASGAARRARQCAAPIEESVSPQGRSA</sequence>
<protein>
    <submittedName>
        <fullName evidence="2">Uncharacterized protein</fullName>
    </submittedName>
</protein>
<comment type="caution">
    <text evidence="2">The sequence shown here is derived from an EMBL/GenBank/DDBJ whole genome shotgun (WGS) entry which is preliminary data.</text>
</comment>
<feature type="compositionally biased region" description="Pro residues" evidence="1">
    <location>
        <begin position="59"/>
        <end position="73"/>
    </location>
</feature>
<dbReference type="Proteomes" id="UP001066276">
    <property type="component" value="Chromosome 10"/>
</dbReference>
<reference evidence="2" key="1">
    <citation type="journal article" date="2022" name="bioRxiv">
        <title>Sequencing and chromosome-scale assembly of the giantPleurodeles waltlgenome.</title>
        <authorList>
            <person name="Brown T."/>
            <person name="Elewa A."/>
            <person name="Iarovenko S."/>
            <person name="Subramanian E."/>
            <person name="Araus A.J."/>
            <person name="Petzold A."/>
            <person name="Susuki M."/>
            <person name="Suzuki K.-i.T."/>
            <person name="Hayashi T."/>
            <person name="Toyoda A."/>
            <person name="Oliveira C."/>
            <person name="Osipova E."/>
            <person name="Leigh N.D."/>
            <person name="Simon A."/>
            <person name="Yun M.H."/>
        </authorList>
    </citation>
    <scope>NUCLEOTIDE SEQUENCE</scope>
    <source>
        <strain evidence="2">20211129_DDA</strain>
        <tissue evidence="2">Liver</tissue>
    </source>
</reference>
<evidence type="ECO:0000313" key="3">
    <source>
        <dbReference type="Proteomes" id="UP001066276"/>
    </source>
</evidence>
<evidence type="ECO:0000313" key="2">
    <source>
        <dbReference type="EMBL" id="KAJ1100137.1"/>
    </source>
</evidence>
<feature type="region of interest" description="Disordered" evidence="1">
    <location>
        <begin position="1"/>
        <end position="99"/>
    </location>
</feature>
<keyword evidence="3" id="KW-1185">Reference proteome</keyword>
<accession>A0AAV7M9C2</accession>
<dbReference type="AlphaFoldDB" id="A0AAV7M9C2"/>
<organism evidence="2 3">
    <name type="scientific">Pleurodeles waltl</name>
    <name type="common">Iberian ribbed newt</name>
    <dbReference type="NCBI Taxonomy" id="8319"/>
    <lineage>
        <taxon>Eukaryota</taxon>
        <taxon>Metazoa</taxon>
        <taxon>Chordata</taxon>
        <taxon>Craniata</taxon>
        <taxon>Vertebrata</taxon>
        <taxon>Euteleostomi</taxon>
        <taxon>Amphibia</taxon>
        <taxon>Batrachia</taxon>
        <taxon>Caudata</taxon>
        <taxon>Salamandroidea</taxon>
        <taxon>Salamandridae</taxon>
        <taxon>Pleurodelinae</taxon>
        <taxon>Pleurodeles</taxon>
    </lineage>
</organism>
<feature type="compositionally biased region" description="Low complexity" evidence="1">
    <location>
        <begin position="81"/>
        <end position="91"/>
    </location>
</feature>
<gene>
    <name evidence="2" type="ORF">NDU88_005224</name>
</gene>